<evidence type="ECO:0000313" key="4">
    <source>
        <dbReference type="Proteomes" id="UP001596388"/>
    </source>
</evidence>
<feature type="transmembrane region" description="Helical" evidence="1">
    <location>
        <begin position="101"/>
        <end position="122"/>
    </location>
</feature>
<feature type="transmembrane region" description="Helical" evidence="1">
    <location>
        <begin position="158"/>
        <end position="175"/>
    </location>
</feature>
<dbReference type="Proteomes" id="UP001596388">
    <property type="component" value="Unassembled WGS sequence"/>
</dbReference>
<evidence type="ECO:0000256" key="1">
    <source>
        <dbReference type="SAM" id="Phobius"/>
    </source>
</evidence>
<keyword evidence="1" id="KW-0812">Transmembrane</keyword>
<dbReference type="GeneID" id="79271616"/>
<dbReference type="InterPro" id="IPR058528">
    <property type="entry name" value="DUF8215"/>
</dbReference>
<feature type="transmembrane region" description="Helical" evidence="1">
    <location>
        <begin position="181"/>
        <end position="202"/>
    </location>
</feature>
<dbReference type="RefSeq" id="WP_276239642.1">
    <property type="nucleotide sequence ID" value="NZ_CP119990.1"/>
</dbReference>
<evidence type="ECO:0000259" key="2">
    <source>
        <dbReference type="Pfam" id="PF26650"/>
    </source>
</evidence>
<feature type="transmembrane region" description="Helical" evidence="1">
    <location>
        <begin position="128"/>
        <end position="146"/>
    </location>
</feature>
<organism evidence="3 4">
    <name type="scientific">Halobaculum marinum</name>
    <dbReference type="NCBI Taxonomy" id="3031996"/>
    <lineage>
        <taxon>Archaea</taxon>
        <taxon>Methanobacteriati</taxon>
        <taxon>Methanobacteriota</taxon>
        <taxon>Stenosarchaea group</taxon>
        <taxon>Halobacteria</taxon>
        <taxon>Halobacteriales</taxon>
        <taxon>Haloferacaceae</taxon>
        <taxon>Halobaculum</taxon>
    </lineage>
</organism>
<dbReference type="Pfam" id="PF26650">
    <property type="entry name" value="DUF8215"/>
    <property type="match status" value="1"/>
</dbReference>
<keyword evidence="4" id="KW-1185">Reference proteome</keyword>
<reference evidence="3 4" key="1">
    <citation type="journal article" date="2019" name="Int. J. Syst. Evol. Microbiol.">
        <title>The Global Catalogue of Microorganisms (GCM) 10K type strain sequencing project: providing services to taxonomists for standard genome sequencing and annotation.</title>
        <authorList>
            <consortium name="The Broad Institute Genomics Platform"/>
            <consortium name="The Broad Institute Genome Sequencing Center for Infectious Disease"/>
            <person name="Wu L."/>
            <person name="Ma J."/>
        </authorList>
    </citation>
    <scope>NUCLEOTIDE SEQUENCE [LARGE SCALE GENOMIC DNA]</scope>
    <source>
        <strain evidence="3 4">DT55</strain>
    </source>
</reference>
<evidence type="ECO:0000313" key="3">
    <source>
        <dbReference type="EMBL" id="MFC7098997.1"/>
    </source>
</evidence>
<dbReference type="AlphaFoldDB" id="A0ABD5X610"/>
<protein>
    <recommendedName>
        <fullName evidence="2">DUF8215 domain-containing protein</fullName>
    </recommendedName>
</protein>
<keyword evidence="1" id="KW-0472">Membrane</keyword>
<sequence>MSAGSEHVDRRDGGAGKRGRDADWWTSLGYHGVWQVFGLGLPTIWLAFQSPTTANLLGPAAIAGIYGLALGIAAGRQGVLRGDWPRLSRRKLGTGVGYRRVLRRHCLVAGTLALATFGGVLVGRVGGAVVAGATGLVVSLAGAVAFPRLSDDDQRALVGRACLYTAGLAVTVLVARPLDPATAITSAPLTLAFLAATAVVDLRQSVA</sequence>
<accession>A0ABD5X610</accession>
<dbReference type="EMBL" id="JBHTAG010000004">
    <property type="protein sequence ID" value="MFC7098997.1"/>
    <property type="molecule type" value="Genomic_DNA"/>
</dbReference>
<proteinExistence type="predicted"/>
<gene>
    <name evidence="3" type="ORF">ACFQKD_16950</name>
</gene>
<comment type="caution">
    <text evidence="3">The sequence shown here is derived from an EMBL/GenBank/DDBJ whole genome shotgun (WGS) entry which is preliminary data.</text>
</comment>
<feature type="domain" description="DUF8215" evidence="2">
    <location>
        <begin position="25"/>
        <end position="150"/>
    </location>
</feature>
<feature type="transmembrane region" description="Helical" evidence="1">
    <location>
        <begin position="28"/>
        <end position="48"/>
    </location>
</feature>
<feature type="transmembrane region" description="Helical" evidence="1">
    <location>
        <begin position="60"/>
        <end position="80"/>
    </location>
</feature>
<name>A0ABD5X610_9EURY</name>
<keyword evidence="1" id="KW-1133">Transmembrane helix</keyword>